<comment type="caution">
    <text evidence="4">The sequence shown here is derived from an EMBL/GenBank/DDBJ whole genome shotgun (WGS) entry which is preliminary data.</text>
</comment>
<organism evidence="4 5">
    <name type="scientific">Spirochaeta isovalerica</name>
    <dbReference type="NCBI Taxonomy" id="150"/>
    <lineage>
        <taxon>Bacteria</taxon>
        <taxon>Pseudomonadati</taxon>
        <taxon>Spirochaetota</taxon>
        <taxon>Spirochaetia</taxon>
        <taxon>Spirochaetales</taxon>
        <taxon>Spirochaetaceae</taxon>
        <taxon>Spirochaeta</taxon>
    </lineage>
</organism>
<protein>
    <submittedName>
        <fullName evidence="4">RND family efflux transporter MFP subunit</fullName>
    </submittedName>
</protein>
<dbReference type="Pfam" id="PF25967">
    <property type="entry name" value="RND-MFP_C"/>
    <property type="match status" value="1"/>
</dbReference>
<keyword evidence="5" id="KW-1185">Reference proteome</keyword>
<dbReference type="Gene3D" id="2.40.30.170">
    <property type="match status" value="1"/>
</dbReference>
<dbReference type="Gene3D" id="2.40.420.20">
    <property type="match status" value="1"/>
</dbReference>
<dbReference type="InterPro" id="IPR058627">
    <property type="entry name" value="MdtA-like_C"/>
</dbReference>
<reference evidence="4 5" key="1">
    <citation type="submission" date="2020-08" db="EMBL/GenBank/DDBJ databases">
        <title>Genomic Encyclopedia of Type Strains, Phase IV (KMG-IV): sequencing the most valuable type-strain genomes for metagenomic binning, comparative biology and taxonomic classification.</title>
        <authorList>
            <person name="Goeker M."/>
        </authorList>
    </citation>
    <scope>NUCLEOTIDE SEQUENCE [LARGE SCALE GENOMIC DNA]</scope>
    <source>
        <strain evidence="4 5">DSM 2461</strain>
    </source>
</reference>
<dbReference type="GO" id="GO:1990281">
    <property type="term" value="C:efflux pump complex"/>
    <property type="evidence" value="ECO:0007669"/>
    <property type="project" value="TreeGrafter"/>
</dbReference>
<evidence type="ECO:0000313" key="4">
    <source>
        <dbReference type="EMBL" id="MBB6479361.1"/>
    </source>
</evidence>
<evidence type="ECO:0000313" key="5">
    <source>
        <dbReference type="Proteomes" id="UP000587760"/>
    </source>
</evidence>
<keyword evidence="2" id="KW-0732">Signal</keyword>
<evidence type="ECO:0000256" key="1">
    <source>
        <dbReference type="ARBA" id="ARBA00009477"/>
    </source>
</evidence>
<dbReference type="SUPFAM" id="SSF111369">
    <property type="entry name" value="HlyD-like secretion proteins"/>
    <property type="match status" value="1"/>
</dbReference>
<dbReference type="InterPro" id="IPR006143">
    <property type="entry name" value="RND_pump_MFP"/>
</dbReference>
<evidence type="ECO:0000256" key="2">
    <source>
        <dbReference type="SAM" id="SignalP"/>
    </source>
</evidence>
<name>A0A841R7K7_9SPIO</name>
<dbReference type="PROSITE" id="PS51257">
    <property type="entry name" value="PROKAR_LIPOPROTEIN"/>
    <property type="match status" value="1"/>
</dbReference>
<dbReference type="RefSeq" id="WP_184744539.1">
    <property type="nucleotide sequence ID" value="NZ_JACHGJ010000002.1"/>
</dbReference>
<dbReference type="Proteomes" id="UP000587760">
    <property type="component" value="Unassembled WGS sequence"/>
</dbReference>
<dbReference type="PANTHER" id="PTHR30469:SF33">
    <property type="entry name" value="SLR1207 PROTEIN"/>
    <property type="match status" value="1"/>
</dbReference>
<evidence type="ECO:0000259" key="3">
    <source>
        <dbReference type="Pfam" id="PF25967"/>
    </source>
</evidence>
<feature type="signal peptide" evidence="2">
    <location>
        <begin position="1"/>
        <end position="22"/>
    </location>
</feature>
<proteinExistence type="inferred from homology"/>
<gene>
    <name evidence="4" type="ORF">HNR50_001019</name>
</gene>
<sequence length="360" mass="38632">MKKVVIILLSVFILSACGSGEADQVSSSSWDQAGEYVPIAVEVLDVTEGLLIPYVEASGTIRGIREAWVVAAAQGQITSMNVSLGQAVKADQVLLSVENDLQKLNRDLALQQFEATRLDFQALESSFRKGGLSRSDYNNAKTRLLQAETTYRSAEKSYKDTFIKAPFDGTVALLDSSLAEGTTLSPGTPVALIIDRSAMKMEISLGERQIGLIRKGQKATLRLSSDIEEDPVEAVVDSIGSGSESSTGSFPVIITWDNRIDDTMRSGLSAQVLMANTVEKPQIIIPSSALVVRDRKQSVIVAEEGRSVVKEVVTGESLGGNTVVLEGLSVGEKLVVSALSSLGDNYFIEPTEIGKTGDWR</sequence>
<feature type="chain" id="PRO_5032550337" evidence="2">
    <location>
        <begin position="23"/>
        <end position="360"/>
    </location>
</feature>
<dbReference type="PANTHER" id="PTHR30469">
    <property type="entry name" value="MULTIDRUG RESISTANCE PROTEIN MDTA"/>
    <property type="match status" value="1"/>
</dbReference>
<dbReference type="EMBL" id="JACHGJ010000002">
    <property type="protein sequence ID" value="MBB6479361.1"/>
    <property type="molecule type" value="Genomic_DNA"/>
</dbReference>
<feature type="domain" description="Multidrug resistance protein MdtA-like C-terminal permuted SH3" evidence="3">
    <location>
        <begin position="283"/>
        <end position="339"/>
    </location>
</feature>
<dbReference type="Gene3D" id="2.40.50.100">
    <property type="match status" value="1"/>
</dbReference>
<dbReference type="AlphaFoldDB" id="A0A841R7K7"/>
<dbReference type="GO" id="GO:0015562">
    <property type="term" value="F:efflux transmembrane transporter activity"/>
    <property type="evidence" value="ECO:0007669"/>
    <property type="project" value="InterPro"/>
</dbReference>
<dbReference type="NCBIfam" id="TIGR01730">
    <property type="entry name" value="RND_mfp"/>
    <property type="match status" value="1"/>
</dbReference>
<comment type="similarity">
    <text evidence="1">Belongs to the membrane fusion protein (MFP) (TC 8.A.1) family.</text>
</comment>
<accession>A0A841R7K7</accession>